<sequence>MQSWSYVTTTALCYVQLCPINYTRWNDMLPLYKVELLRFVQTKFVIPPESHDWIIKSLNRKWKDYKAKLKRDYKKKGITEEEVARTCPLDVYPHQWIELVHYWFSERGQTYSNIGRAARSSQLVPHTSGSKSYARLRAEFGPNTSNSR</sequence>
<evidence type="ECO:0000313" key="1">
    <source>
        <dbReference type="Proteomes" id="UP000504607"/>
    </source>
</evidence>
<evidence type="ECO:0000313" key="2">
    <source>
        <dbReference type="RefSeq" id="XP_010911771.1"/>
    </source>
</evidence>
<dbReference type="Proteomes" id="UP000504607">
    <property type="component" value="Unplaced"/>
</dbReference>
<keyword evidence="1" id="KW-1185">Reference proteome</keyword>
<dbReference type="PANTHER" id="PTHR33144:SF52">
    <property type="match status" value="1"/>
</dbReference>
<organism evidence="1 2">
    <name type="scientific">Elaeis guineensis var. tenera</name>
    <name type="common">Oil palm</name>
    <dbReference type="NCBI Taxonomy" id="51953"/>
    <lineage>
        <taxon>Eukaryota</taxon>
        <taxon>Viridiplantae</taxon>
        <taxon>Streptophyta</taxon>
        <taxon>Embryophyta</taxon>
        <taxon>Tracheophyta</taxon>
        <taxon>Spermatophyta</taxon>
        <taxon>Magnoliopsida</taxon>
        <taxon>Liliopsida</taxon>
        <taxon>Arecaceae</taxon>
        <taxon>Arecoideae</taxon>
        <taxon>Cocoseae</taxon>
        <taxon>Elaeidinae</taxon>
        <taxon>Elaeis</taxon>
    </lineage>
</organism>
<protein>
    <submittedName>
        <fullName evidence="2">Uncharacterized protein LOC105037854</fullName>
    </submittedName>
</protein>
<dbReference type="AlphaFoldDB" id="A0A6I9QQH7"/>
<proteinExistence type="predicted"/>
<name>A0A6I9QQH7_ELAGV</name>
<gene>
    <name evidence="2" type="primary">LOC105037854</name>
</gene>
<accession>A0A6I9QQH7</accession>
<dbReference type="InParanoid" id="A0A6I9QQH7"/>
<dbReference type="Pfam" id="PF03004">
    <property type="entry name" value="Transposase_24"/>
    <property type="match status" value="1"/>
</dbReference>
<dbReference type="PANTHER" id="PTHR33144">
    <property type="entry name" value="OS10G0409366 PROTEIN-RELATED"/>
    <property type="match status" value="1"/>
</dbReference>
<dbReference type="OrthoDB" id="1430750at2759"/>
<reference evidence="2" key="1">
    <citation type="submission" date="2025-08" db="UniProtKB">
        <authorList>
            <consortium name="RefSeq"/>
        </authorList>
    </citation>
    <scope>IDENTIFICATION</scope>
</reference>
<dbReference type="RefSeq" id="XP_010911771.1">
    <property type="nucleotide sequence ID" value="XM_010913469.3"/>
</dbReference>
<dbReference type="InterPro" id="IPR004252">
    <property type="entry name" value="Probable_transposase_24"/>
</dbReference>